<dbReference type="InterPro" id="IPR050942">
    <property type="entry name" value="F-box_BR-signaling"/>
</dbReference>
<dbReference type="PANTHER" id="PTHR44259:SF114">
    <property type="entry name" value="OS06G0707300 PROTEIN"/>
    <property type="match status" value="1"/>
</dbReference>
<sequence>MSIPVDWSDLPPELLEMIAKKLNIHKDYVRFRAVCLAWRNAAPKIPRHLPCQLPWLMLPRRTNQDPQSNHRSFISLSDDKIHLLNLPEDSDSHRRCGSSHGWLVILEETPSISILNPLTQSKHQLPPLSSFPNVTKFDPCEIGREYTLKTSDGDVYTCNSKEMRDSFIKKVIFSSSPSNEDLDYYAVAILNQTGDLAYCKKGDQCWKFIDDANSFCEDVIFHKGYFSAVSKYGTIAVCDVNGSSPVVSFIETPRQIGGDMQYLVPWKDELLLVTRYMEVEFNMDQNKLDILYKTTEFRVYKLVSNGPKWESMSELDGWALFVGENCSISFRAYEYPGCKGNCIYFTDDYSEWNYNGANGSHDLGIYDLENGCVEPLPCYPEKFYNGRRWPPPIWITPRVGGSTSVDYEKNV</sequence>
<dbReference type="SUPFAM" id="SSF81383">
    <property type="entry name" value="F-box domain"/>
    <property type="match status" value="1"/>
</dbReference>
<comment type="caution">
    <text evidence="2">The sequence shown here is derived from an EMBL/GenBank/DDBJ whole genome shotgun (WGS) entry which is preliminary data.</text>
</comment>
<dbReference type="SMART" id="SM00256">
    <property type="entry name" value="FBOX"/>
    <property type="match status" value="1"/>
</dbReference>
<dbReference type="Proteomes" id="UP000243975">
    <property type="component" value="Unassembled WGS sequence"/>
</dbReference>
<name>A0A103YDV2_CYNCS</name>
<dbReference type="STRING" id="59895.A0A103YDV2"/>
<dbReference type="AlphaFoldDB" id="A0A103YDV2"/>
<proteinExistence type="predicted"/>
<keyword evidence="3" id="KW-1185">Reference proteome</keyword>
<protein>
    <submittedName>
        <fullName evidence="2">F-box domain, cyclin-like protein</fullName>
    </submittedName>
</protein>
<dbReference type="EMBL" id="LEKV01001508">
    <property type="protein sequence ID" value="KVI07287.1"/>
    <property type="molecule type" value="Genomic_DNA"/>
</dbReference>
<accession>A0A103YDV2</accession>
<dbReference type="OMA" id="KKTIMAE"/>
<feature type="domain" description="F-box" evidence="1">
    <location>
        <begin position="10"/>
        <end position="51"/>
    </location>
</feature>
<dbReference type="CDD" id="cd09917">
    <property type="entry name" value="F-box_SF"/>
    <property type="match status" value="1"/>
</dbReference>
<dbReference type="Gramene" id="KVI07287">
    <property type="protein sequence ID" value="KVI07287"/>
    <property type="gene ID" value="Ccrd_014319"/>
</dbReference>
<dbReference type="InterPro" id="IPR036047">
    <property type="entry name" value="F-box-like_dom_sf"/>
</dbReference>
<dbReference type="PANTHER" id="PTHR44259">
    <property type="entry name" value="OS07G0183000 PROTEIN-RELATED"/>
    <property type="match status" value="1"/>
</dbReference>
<dbReference type="Pfam" id="PF00646">
    <property type="entry name" value="F-box"/>
    <property type="match status" value="1"/>
</dbReference>
<reference evidence="2 3" key="1">
    <citation type="journal article" date="2016" name="Sci. Rep.">
        <title>The genome sequence of the outbreeding globe artichoke constructed de novo incorporating a phase-aware low-pass sequencing strategy of F1 progeny.</title>
        <authorList>
            <person name="Scaglione D."/>
            <person name="Reyes-Chin-Wo S."/>
            <person name="Acquadro A."/>
            <person name="Froenicke L."/>
            <person name="Portis E."/>
            <person name="Beitel C."/>
            <person name="Tirone M."/>
            <person name="Mauro R."/>
            <person name="Lo Monaco A."/>
            <person name="Mauromicale G."/>
            <person name="Faccioli P."/>
            <person name="Cattivelli L."/>
            <person name="Rieseberg L."/>
            <person name="Michelmore R."/>
            <person name="Lanteri S."/>
        </authorList>
    </citation>
    <scope>NUCLEOTIDE SEQUENCE [LARGE SCALE GENOMIC DNA]</scope>
    <source>
        <strain evidence="2">2C</strain>
    </source>
</reference>
<dbReference type="InterPro" id="IPR005174">
    <property type="entry name" value="KIB1-4_b-propeller"/>
</dbReference>
<evidence type="ECO:0000313" key="2">
    <source>
        <dbReference type="EMBL" id="KVI07287.1"/>
    </source>
</evidence>
<dbReference type="Pfam" id="PF03478">
    <property type="entry name" value="Beta-prop_KIB1-4"/>
    <property type="match status" value="1"/>
</dbReference>
<evidence type="ECO:0000313" key="3">
    <source>
        <dbReference type="Proteomes" id="UP000243975"/>
    </source>
</evidence>
<gene>
    <name evidence="2" type="ORF">Ccrd_014319</name>
</gene>
<dbReference type="Gene3D" id="1.20.1280.50">
    <property type="match status" value="1"/>
</dbReference>
<evidence type="ECO:0000259" key="1">
    <source>
        <dbReference type="SMART" id="SM00256"/>
    </source>
</evidence>
<dbReference type="InterPro" id="IPR001810">
    <property type="entry name" value="F-box_dom"/>
</dbReference>
<organism evidence="2 3">
    <name type="scientific">Cynara cardunculus var. scolymus</name>
    <name type="common">Globe artichoke</name>
    <name type="synonym">Cynara scolymus</name>
    <dbReference type="NCBI Taxonomy" id="59895"/>
    <lineage>
        <taxon>Eukaryota</taxon>
        <taxon>Viridiplantae</taxon>
        <taxon>Streptophyta</taxon>
        <taxon>Embryophyta</taxon>
        <taxon>Tracheophyta</taxon>
        <taxon>Spermatophyta</taxon>
        <taxon>Magnoliopsida</taxon>
        <taxon>eudicotyledons</taxon>
        <taxon>Gunneridae</taxon>
        <taxon>Pentapetalae</taxon>
        <taxon>asterids</taxon>
        <taxon>campanulids</taxon>
        <taxon>Asterales</taxon>
        <taxon>Asteraceae</taxon>
        <taxon>Carduoideae</taxon>
        <taxon>Cardueae</taxon>
        <taxon>Carduinae</taxon>
        <taxon>Cynara</taxon>
    </lineage>
</organism>